<evidence type="ECO:0000313" key="6">
    <source>
        <dbReference type="Proteomes" id="UP001229486"/>
    </source>
</evidence>
<organism evidence="5 6">
    <name type="scientific">Paraburkholderia caledonica</name>
    <dbReference type="NCBI Taxonomy" id="134536"/>
    <lineage>
        <taxon>Bacteria</taxon>
        <taxon>Pseudomonadati</taxon>
        <taxon>Pseudomonadota</taxon>
        <taxon>Betaproteobacteria</taxon>
        <taxon>Burkholderiales</taxon>
        <taxon>Burkholderiaceae</taxon>
        <taxon>Paraburkholderia</taxon>
    </lineage>
</organism>
<evidence type="ECO:0000256" key="1">
    <source>
        <dbReference type="ARBA" id="ARBA00022908"/>
    </source>
</evidence>
<accession>A0AB73IMX0</accession>
<dbReference type="AlphaFoldDB" id="A0AB73IMX0"/>
<sequence>MRLFYTTPDFVYAGQARPGIPFICTEKMEFIEVPNDYLLWVALENPRTRSPATWQSYAEALYDYFAWLEANGLIWDATSPRNGERGGISNIALYRGWSLDVFDRQAGKHAMQSSTVRKRLSQIMRFYEWALACGRIKALPWDASRSDVHDGRLHHVIREPTLPKVPRQPIRFLTVDQCRTLLEQSTARVQPFA</sequence>
<comment type="caution">
    <text evidence="5">The sequence shown here is derived from an EMBL/GenBank/DDBJ whole genome shotgun (WGS) entry which is preliminary data.</text>
</comment>
<dbReference type="PROSITE" id="PS51900">
    <property type="entry name" value="CB"/>
    <property type="match status" value="1"/>
</dbReference>
<dbReference type="Proteomes" id="UP001229486">
    <property type="component" value="Unassembled WGS sequence"/>
</dbReference>
<feature type="domain" description="Core-binding (CB)" evidence="4">
    <location>
        <begin position="28"/>
        <end position="131"/>
    </location>
</feature>
<dbReference type="SUPFAM" id="SSF56349">
    <property type="entry name" value="DNA breaking-rejoining enzymes"/>
    <property type="match status" value="1"/>
</dbReference>
<name>A0AB73IMX0_9BURK</name>
<evidence type="ECO:0000256" key="3">
    <source>
        <dbReference type="PROSITE-ProRule" id="PRU01248"/>
    </source>
</evidence>
<dbReference type="InterPro" id="IPR044068">
    <property type="entry name" value="CB"/>
</dbReference>
<dbReference type="GO" id="GO:0015074">
    <property type="term" value="P:DNA integration"/>
    <property type="evidence" value="ECO:0007669"/>
    <property type="project" value="UniProtKB-KW"/>
</dbReference>
<dbReference type="Gene3D" id="1.10.150.130">
    <property type="match status" value="1"/>
</dbReference>
<dbReference type="RefSeq" id="WP_392395979.1">
    <property type="nucleotide sequence ID" value="NZ_JAURTK010000018.1"/>
</dbReference>
<evidence type="ECO:0000256" key="2">
    <source>
        <dbReference type="ARBA" id="ARBA00023125"/>
    </source>
</evidence>
<gene>
    <name evidence="5" type="ORF">J2793_006828</name>
</gene>
<dbReference type="InterPro" id="IPR011010">
    <property type="entry name" value="DNA_brk_join_enz"/>
</dbReference>
<proteinExistence type="predicted"/>
<evidence type="ECO:0000313" key="5">
    <source>
        <dbReference type="EMBL" id="MDP9651353.1"/>
    </source>
</evidence>
<dbReference type="GO" id="GO:0003677">
    <property type="term" value="F:DNA binding"/>
    <property type="evidence" value="ECO:0007669"/>
    <property type="project" value="UniProtKB-UniRule"/>
</dbReference>
<dbReference type="InterPro" id="IPR010998">
    <property type="entry name" value="Integrase_recombinase_N"/>
</dbReference>
<protein>
    <submittedName>
        <fullName evidence="5">Site-specific recombinase XerD</fullName>
    </submittedName>
</protein>
<keyword evidence="2 3" id="KW-0238">DNA-binding</keyword>
<dbReference type="EMBL" id="JAURTK010000018">
    <property type="protein sequence ID" value="MDP9651353.1"/>
    <property type="molecule type" value="Genomic_DNA"/>
</dbReference>
<reference evidence="5" key="1">
    <citation type="submission" date="2023-07" db="EMBL/GenBank/DDBJ databases">
        <title>Sorghum-associated microbial communities from plants grown in Nebraska, USA.</title>
        <authorList>
            <person name="Schachtman D."/>
        </authorList>
    </citation>
    <scope>NUCLEOTIDE SEQUENCE</scope>
    <source>
        <strain evidence="5">DS1061</strain>
    </source>
</reference>
<evidence type="ECO:0000259" key="4">
    <source>
        <dbReference type="PROSITE" id="PS51900"/>
    </source>
</evidence>
<keyword evidence="1" id="KW-0229">DNA integration</keyword>